<organism evidence="1 2">
    <name type="scientific">Taxus chinensis</name>
    <name type="common">Chinese yew</name>
    <name type="synonym">Taxus wallichiana var. chinensis</name>
    <dbReference type="NCBI Taxonomy" id="29808"/>
    <lineage>
        <taxon>Eukaryota</taxon>
        <taxon>Viridiplantae</taxon>
        <taxon>Streptophyta</taxon>
        <taxon>Embryophyta</taxon>
        <taxon>Tracheophyta</taxon>
        <taxon>Spermatophyta</taxon>
        <taxon>Pinopsida</taxon>
        <taxon>Pinidae</taxon>
        <taxon>Conifers II</taxon>
        <taxon>Cupressales</taxon>
        <taxon>Taxaceae</taxon>
        <taxon>Taxus</taxon>
    </lineage>
</organism>
<keyword evidence="2" id="KW-1185">Reference proteome</keyword>
<gene>
    <name evidence="1" type="ORF">KI387_044430</name>
</gene>
<proteinExistence type="predicted"/>
<accession>A0AA38FEW0</accession>
<sequence>IEDYLYQRYLYLSLDEKYRHTKVTDEEWNILDRKDLGSIRLSLTASVASNITKENST</sequence>
<feature type="non-terminal residue" evidence="1">
    <location>
        <position position="1"/>
    </location>
</feature>
<dbReference type="EMBL" id="JAHRHJ020000009">
    <property type="protein sequence ID" value="KAH9303549.1"/>
    <property type="molecule type" value="Genomic_DNA"/>
</dbReference>
<evidence type="ECO:0000313" key="1">
    <source>
        <dbReference type="EMBL" id="KAH9303549.1"/>
    </source>
</evidence>
<dbReference type="Proteomes" id="UP000824469">
    <property type="component" value="Unassembled WGS sequence"/>
</dbReference>
<reference evidence="1 2" key="1">
    <citation type="journal article" date="2021" name="Nat. Plants">
        <title>The Taxus genome provides insights into paclitaxel biosynthesis.</title>
        <authorList>
            <person name="Xiong X."/>
            <person name="Gou J."/>
            <person name="Liao Q."/>
            <person name="Li Y."/>
            <person name="Zhou Q."/>
            <person name="Bi G."/>
            <person name="Li C."/>
            <person name="Du R."/>
            <person name="Wang X."/>
            <person name="Sun T."/>
            <person name="Guo L."/>
            <person name="Liang H."/>
            <person name="Lu P."/>
            <person name="Wu Y."/>
            <person name="Zhang Z."/>
            <person name="Ro D.K."/>
            <person name="Shang Y."/>
            <person name="Huang S."/>
            <person name="Yan J."/>
        </authorList>
    </citation>
    <scope>NUCLEOTIDE SEQUENCE [LARGE SCALE GENOMIC DNA]</scope>
    <source>
        <strain evidence="1">Ta-2019</strain>
    </source>
</reference>
<dbReference type="AlphaFoldDB" id="A0AA38FEW0"/>
<protein>
    <submittedName>
        <fullName evidence="1">Uncharacterized protein</fullName>
    </submittedName>
</protein>
<feature type="non-terminal residue" evidence="1">
    <location>
        <position position="57"/>
    </location>
</feature>
<name>A0AA38FEW0_TAXCH</name>
<comment type="caution">
    <text evidence="1">The sequence shown here is derived from an EMBL/GenBank/DDBJ whole genome shotgun (WGS) entry which is preliminary data.</text>
</comment>
<evidence type="ECO:0000313" key="2">
    <source>
        <dbReference type="Proteomes" id="UP000824469"/>
    </source>
</evidence>